<feature type="transmembrane region" description="Helical" evidence="12">
    <location>
        <begin position="138"/>
        <end position="157"/>
    </location>
</feature>
<comment type="similarity">
    <text evidence="2">Belongs to the glutamate-gated ion channel (TC 1.A.10.1) family.</text>
</comment>
<evidence type="ECO:0000256" key="11">
    <source>
        <dbReference type="ARBA" id="ARBA00023303"/>
    </source>
</evidence>
<dbReference type="EMBL" id="CAJPIN010075959">
    <property type="protein sequence ID" value="CAG2067815.1"/>
    <property type="molecule type" value="Genomic_DNA"/>
</dbReference>
<keyword evidence="8" id="KW-0675">Receptor</keyword>
<keyword evidence="4 12" id="KW-0812">Transmembrane</keyword>
<evidence type="ECO:0000256" key="1">
    <source>
        <dbReference type="ARBA" id="ARBA00004141"/>
    </source>
</evidence>
<dbReference type="InterPro" id="IPR015683">
    <property type="entry name" value="Ionotropic_Glu_rcpt"/>
</dbReference>
<evidence type="ECO:0000256" key="5">
    <source>
        <dbReference type="ARBA" id="ARBA00022989"/>
    </source>
</evidence>
<dbReference type="SUPFAM" id="SSF53850">
    <property type="entry name" value="Periplasmic binding protein-like II"/>
    <property type="match status" value="1"/>
</dbReference>
<evidence type="ECO:0000256" key="8">
    <source>
        <dbReference type="ARBA" id="ARBA00023170"/>
    </source>
</evidence>
<keyword evidence="7 12" id="KW-0472">Membrane</keyword>
<name>A0ABN7PNP7_TIMPD</name>
<evidence type="ECO:0000256" key="9">
    <source>
        <dbReference type="ARBA" id="ARBA00023180"/>
    </source>
</evidence>
<proteinExistence type="inferred from homology"/>
<evidence type="ECO:0000256" key="4">
    <source>
        <dbReference type="ARBA" id="ARBA00022692"/>
    </source>
</evidence>
<evidence type="ECO:0000259" key="14">
    <source>
        <dbReference type="SMART" id="SM00918"/>
    </source>
</evidence>
<keyword evidence="5 12" id="KW-1133">Transmembrane helix</keyword>
<dbReference type="Pfam" id="PF10613">
    <property type="entry name" value="Lig_chan-Glu_bd"/>
    <property type="match status" value="2"/>
</dbReference>
<keyword evidence="9" id="KW-0325">Glycoprotein</keyword>
<dbReference type="Gene3D" id="1.10.287.70">
    <property type="match status" value="1"/>
</dbReference>
<comment type="caution">
    <text evidence="15">The sequence shown here is derived from an EMBL/GenBank/DDBJ whole genome shotgun (WGS) entry which is preliminary data.</text>
</comment>
<accession>A0ABN7PNP7</accession>
<keyword evidence="3" id="KW-0813">Transport</keyword>
<evidence type="ECO:0000256" key="6">
    <source>
        <dbReference type="ARBA" id="ARBA00023065"/>
    </source>
</evidence>
<evidence type="ECO:0000313" key="15">
    <source>
        <dbReference type="EMBL" id="CAG2067815.1"/>
    </source>
</evidence>
<evidence type="ECO:0008006" key="17">
    <source>
        <dbReference type="Google" id="ProtNLM"/>
    </source>
</evidence>
<reference evidence="15" key="1">
    <citation type="submission" date="2021-03" db="EMBL/GenBank/DDBJ databases">
        <authorList>
            <person name="Tran Van P."/>
        </authorList>
    </citation>
    <scope>NUCLEOTIDE SEQUENCE</scope>
</reference>
<dbReference type="PANTHER" id="PTHR18966">
    <property type="entry name" value="IONOTROPIC GLUTAMATE RECEPTOR"/>
    <property type="match status" value="1"/>
</dbReference>
<dbReference type="SMART" id="SM00079">
    <property type="entry name" value="PBPe"/>
    <property type="match status" value="1"/>
</dbReference>
<dbReference type="Proteomes" id="UP001153148">
    <property type="component" value="Unassembled WGS sequence"/>
</dbReference>
<gene>
    <name evidence="15" type="ORF">TPAB3V08_LOCUS14758</name>
</gene>
<dbReference type="Gene3D" id="3.40.190.10">
    <property type="entry name" value="Periplasmic binding protein-like II"/>
    <property type="match status" value="1"/>
</dbReference>
<keyword evidence="10" id="KW-1071">Ligand-gated ion channel</keyword>
<feature type="domain" description="Ionotropic glutamate receptor C-terminal" evidence="13">
    <location>
        <begin position="1"/>
        <end position="158"/>
    </location>
</feature>
<evidence type="ECO:0000256" key="3">
    <source>
        <dbReference type="ARBA" id="ARBA00022448"/>
    </source>
</evidence>
<keyword evidence="16" id="KW-1185">Reference proteome</keyword>
<dbReference type="InterPro" id="IPR001320">
    <property type="entry name" value="Iontro_rcpt_C"/>
</dbReference>
<evidence type="ECO:0000256" key="10">
    <source>
        <dbReference type="ARBA" id="ARBA00023286"/>
    </source>
</evidence>
<evidence type="ECO:0000259" key="13">
    <source>
        <dbReference type="SMART" id="SM00079"/>
    </source>
</evidence>
<protein>
    <recommendedName>
        <fullName evidence="17">Ionotropic glutamate receptor</fullName>
    </recommendedName>
</protein>
<dbReference type="InterPro" id="IPR019594">
    <property type="entry name" value="Glu/Gly-bd"/>
</dbReference>
<evidence type="ECO:0000256" key="2">
    <source>
        <dbReference type="ARBA" id="ARBA00008685"/>
    </source>
</evidence>
<keyword evidence="11" id="KW-0407">Ion channel</keyword>
<organism evidence="15 16">
    <name type="scientific">Timema podura</name>
    <name type="common">Walking stick</name>
    <dbReference type="NCBI Taxonomy" id="61482"/>
    <lineage>
        <taxon>Eukaryota</taxon>
        <taxon>Metazoa</taxon>
        <taxon>Ecdysozoa</taxon>
        <taxon>Arthropoda</taxon>
        <taxon>Hexapoda</taxon>
        <taxon>Insecta</taxon>
        <taxon>Pterygota</taxon>
        <taxon>Neoptera</taxon>
        <taxon>Polyneoptera</taxon>
        <taxon>Phasmatodea</taxon>
        <taxon>Timematodea</taxon>
        <taxon>Timematoidea</taxon>
        <taxon>Timematidae</taxon>
        <taxon>Timema</taxon>
    </lineage>
</organism>
<evidence type="ECO:0000256" key="12">
    <source>
        <dbReference type="SAM" id="Phobius"/>
    </source>
</evidence>
<evidence type="ECO:0000313" key="16">
    <source>
        <dbReference type="Proteomes" id="UP001153148"/>
    </source>
</evidence>
<comment type="subcellular location">
    <subcellularLocation>
        <location evidence="1">Membrane</location>
        <topology evidence="1">Multi-pass membrane protein</topology>
    </subcellularLocation>
</comment>
<evidence type="ECO:0000256" key="7">
    <source>
        <dbReference type="ARBA" id="ARBA00023136"/>
    </source>
</evidence>
<sequence length="158" mass="18161">MLKDSSEKLTGNAQFEGYGIDLIHEISRILGFNYTFKLVPDGRYGSLNRETKEWDGMMKELLDQGYDQLKVRINLRIAPVVWRSVAKTIADLTITYDREQAVDFTMPFMNLGISILYRKPIKQPPNLFSFLSPLSLDVWIYMATAYLGVSVLLFILAR</sequence>
<feature type="domain" description="Ionotropic glutamate receptor L-glutamate and glycine-binding" evidence="14">
    <location>
        <begin position="1"/>
        <end position="63"/>
    </location>
</feature>
<dbReference type="SMART" id="SM00918">
    <property type="entry name" value="Lig_chan-Glu_bd"/>
    <property type="match status" value="1"/>
</dbReference>
<keyword evidence="6" id="KW-0406">Ion transport</keyword>